<dbReference type="AlphaFoldDB" id="A0AAD8FK68"/>
<protein>
    <submittedName>
        <fullName evidence="2">Uncharacterized protein</fullName>
    </submittedName>
</protein>
<dbReference type="EMBL" id="JASAOG010000009">
    <property type="protein sequence ID" value="KAK0066948.1"/>
    <property type="molecule type" value="Genomic_DNA"/>
</dbReference>
<gene>
    <name evidence="2" type="ORF">Bpfe_003683</name>
</gene>
<dbReference type="Proteomes" id="UP001233172">
    <property type="component" value="Unassembled WGS sequence"/>
</dbReference>
<feature type="region of interest" description="Disordered" evidence="1">
    <location>
        <begin position="1"/>
        <end position="20"/>
    </location>
</feature>
<evidence type="ECO:0000256" key="1">
    <source>
        <dbReference type="SAM" id="MobiDB-lite"/>
    </source>
</evidence>
<accession>A0AAD8FK68</accession>
<proteinExistence type="predicted"/>
<organism evidence="2 3">
    <name type="scientific">Biomphalaria pfeifferi</name>
    <name type="common">Bloodfluke planorb</name>
    <name type="synonym">Freshwater snail</name>
    <dbReference type="NCBI Taxonomy" id="112525"/>
    <lineage>
        <taxon>Eukaryota</taxon>
        <taxon>Metazoa</taxon>
        <taxon>Spiralia</taxon>
        <taxon>Lophotrochozoa</taxon>
        <taxon>Mollusca</taxon>
        <taxon>Gastropoda</taxon>
        <taxon>Heterobranchia</taxon>
        <taxon>Euthyneura</taxon>
        <taxon>Panpulmonata</taxon>
        <taxon>Hygrophila</taxon>
        <taxon>Lymnaeoidea</taxon>
        <taxon>Planorbidae</taxon>
        <taxon>Biomphalaria</taxon>
    </lineage>
</organism>
<comment type="caution">
    <text evidence="2">The sequence shown here is derived from an EMBL/GenBank/DDBJ whole genome shotgun (WGS) entry which is preliminary data.</text>
</comment>
<name>A0AAD8FK68_BIOPF</name>
<evidence type="ECO:0000313" key="2">
    <source>
        <dbReference type="EMBL" id="KAK0066948.1"/>
    </source>
</evidence>
<reference evidence="2" key="1">
    <citation type="journal article" date="2023" name="PLoS Negl. Trop. Dis.">
        <title>A genome sequence for Biomphalaria pfeifferi, the major vector snail for the human-infecting parasite Schistosoma mansoni.</title>
        <authorList>
            <person name="Bu L."/>
            <person name="Lu L."/>
            <person name="Laidemitt M.R."/>
            <person name="Zhang S.M."/>
            <person name="Mutuku M."/>
            <person name="Mkoji G."/>
            <person name="Steinauer M."/>
            <person name="Loker E.S."/>
        </authorList>
    </citation>
    <scope>NUCLEOTIDE SEQUENCE</scope>
    <source>
        <strain evidence="2">KasaAsao</strain>
    </source>
</reference>
<reference evidence="2" key="2">
    <citation type="submission" date="2023-04" db="EMBL/GenBank/DDBJ databases">
        <authorList>
            <person name="Bu L."/>
            <person name="Lu L."/>
            <person name="Laidemitt M.R."/>
            <person name="Zhang S.M."/>
            <person name="Mutuku M."/>
            <person name="Mkoji G."/>
            <person name="Steinauer M."/>
            <person name="Loker E.S."/>
        </authorList>
    </citation>
    <scope>NUCLEOTIDE SEQUENCE</scope>
    <source>
        <strain evidence="2">KasaAsao</strain>
        <tissue evidence="2">Whole Snail</tissue>
    </source>
</reference>
<evidence type="ECO:0000313" key="3">
    <source>
        <dbReference type="Proteomes" id="UP001233172"/>
    </source>
</evidence>
<keyword evidence="3" id="KW-1185">Reference proteome</keyword>
<sequence length="142" mass="15899">MDCPPYCESSNESNSREDTNQVLATKNKTCDPSSDFLNSHDICLKNTMVLCLTPLQSLNCTKGTAHTSFINFSVSHLPPCYQHKEMFNLVTALADLVIMVQLPQEENVYLQGTGKIDEVFINTNENHKCYCLKCSTSQNPSK</sequence>